<evidence type="ECO:0000313" key="2">
    <source>
        <dbReference type="Proteomes" id="UP001172457"/>
    </source>
</evidence>
<sequence length="70" mass="7993">MKVHGEKVEQVAIIDKIVLSLNSRFDYMVFSVEESNYLSQLTIDELQSNLLEDDEAEVVELCSEVVEEAE</sequence>
<dbReference type="EMBL" id="JARYMX010000006">
    <property type="protein sequence ID" value="KAJ9543880.1"/>
    <property type="molecule type" value="Genomic_DNA"/>
</dbReference>
<proteinExistence type="predicted"/>
<keyword evidence="2" id="KW-1185">Reference proteome</keyword>
<evidence type="ECO:0000313" key="1">
    <source>
        <dbReference type="EMBL" id="KAJ9543880.1"/>
    </source>
</evidence>
<name>A0AA38SWW1_9ASTR</name>
<dbReference type="AlphaFoldDB" id="A0AA38SWW1"/>
<dbReference type="Proteomes" id="UP001172457">
    <property type="component" value="Chromosome 6"/>
</dbReference>
<organism evidence="1 2">
    <name type="scientific">Centaurea solstitialis</name>
    <name type="common">yellow star-thistle</name>
    <dbReference type="NCBI Taxonomy" id="347529"/>
    <lineage>
        <taxon>Eukaryota</taxon>
        <taxon>Viridiplantae</taxon>
        <taxon>Streptophyta</taxon>
        <taxon>Embryophyta</taxon>
        <taxon>Tracheophyta</taxon>
        <taxon>Spermatophyta</taxon>
        <taxon>Magnoliopsida</taxon>
        <taxon>eudicotyledons</taxon>
        <taxon>Gunneridae</taxon>
        <taxon>Pentapetalae</taxon>
        <taxon>asterids</taxon>
        <taxon>campanulids</taxon>
        <taxon>Asterales</taxon>
        <taxon>Asteraceae</taxon>
        <taxon>Carduoideae</taxon>
        <taxon>Cardueae</taxon>
        <taxon>Centaureinae</taxon>
        <taxon>Centaurea</taxon>
    </lineage>
</organism>
<accession>A0AA38SWW1</accession>
<comment type="caution">
    <text evidence="1">The sequence shown here is derived from an EMBL/GenBank/DDBJ whole genome shotgun (WGS) entry which is preliminary data.</text>
</comment>
<protein>
    <submittedName>
        <fullName evidence="1">Uncharacterized protein</fullName>
    </submittedName>
</protein>
<reference evidence="1" key="1">
    <citation type="submission" date="2023-03" db="EMBL/GenBank/DDBJ databases">
        <title>Chromosome-scale reference genome and RAD-based genetic map of yellow starthistle (Centaurea solstitialis) reveal putative structural variation and QTLs associated with invader traits.</title>
        <authorList>
            <person name="Reatini B."/>
            <person name="Cang F.A."/>
            <person name="Jiang Q."/>
            <person name="Mckibben M.T.W."/>
            <person name="Barker M.S."/>
            <person name="Rieseberg L.H."/>
            <person name="Dlugosch K.M."/>
        </authorList>
    </citation>
    <scope>NUCLEOTIDE SEQUENCE</scope>
    <source>
        <strain evidence="1">CAN-66</strain>
        <tissue evidence="1">Leaf</tissue>
    </source>
</reference>
<gene>
    <name evidence="1" type="ORF">OSB04_023587</name>
</gene>